<organism evidence="3 4">
    <name type="scientific">Chitinophaga arvensicola</name>
    <dbReference type="NCBI Taxonomy" id="29529"/>
    <lineage>
        <taxon>Bacteria</taxon>
        <taxon>Pseudomonadati</taxon>
        <taxon>Bacteroidota</taxon>
        <taxon>Chitinophagia</taxon>
        <taxon>Chitinophagales</taxon>
        <taxon>Chitinophagaceae</taxon>
        <taxon>Chitinophaga</taxon>
    </lineage>
</organism>
<dbReference type="STRING" id="29529.SAMN04488122_2311"/>
<dbReference type="InterPro" id="IPR000601">
    <property type="entry name" value="PKD_dom"/>
</dbReference>
<dbReference type="Pfam" id="PF18911">
    <property type="entry name" value="PKD_4"/>
    <property type="match status" value="1"/>
</dbReference>
<feature type="region of interest" description="Disordered" evidence="1">
    <location>
        <begin position="241"/>
        <end position="261"/>
    </location>
</feature>
<dbReference type="InterPro" id="IPR013783">
    <property type="entry name" value="Ig-like_fold"/>
</dbReference>
<evidence type="ECO:0000256" key="1">
    <source>
        <dbReference type="SAM" id="MobiDB-lite"/>
    </source>
</evidence>
<dbReference type="Gene3D" id="2.60.40.10">
    <property type="entry name" value="Immunoglobulins"/>
    <property type="match status" value="1"/>
</dbReference>
<keyword evidence="4" id="KW-1185">Reference proteome</keyword>
<dbReference type="SUPFAM" id="SSF49299">
    <property type="entry name" value="PKD domain"/>
    <property type="match status" value="2"/>
</dbReference>
<dbReference type="Proteomes" id="UP000199310">
    <property type="component" value="Unassembled WGS sequence"/>
</dbReference>
<name>A0A1I0R5X9_9BACT</name>
<accession>A0A1I0R5X9</accession>
<protein>
    <submittedName>
        <fullName evidence="3">PKD domain-containing protein</fullName>
    </submittedName>
</protein>
<dbReference type="OrthoDB" id="1491323at2"/>
<dbReference type="InterPro" id="IPR035986">
    <property type="entry name" value="PKD_dom_sf"/>
</dbReference>
<evidence type="ECO:0000313" key="3">
    <source>
        <dbReference type="EMBL" id="SEW35786.1"/>
    </source>
</evidence>
<reference evidence="4" key="1">
    <citation type="submission" date="2016-10" db="EMBL/GenBank/DDBJ databases">
        <authorList>
            <person name="Varghese N."/>
            <person name="Submissions S."/>
        </authorList>
    </citation>
    <scope>NUCLEOTIDE SEQUENCE [LARGE SCALE GENOMIC DNA]</scope>
    <source>
        <strain evidence="4">DSM 3695</strain>
    </source>
</reference>
<dbReference type="RefSeq" id="WP_089894776.1">
    <property type="nucleotide sequence ID" value="NZ_FOJG01000001.1"/>
</dbReference>
<proteinExistence type="predicted"/>
<dbReference type="AlphaFoldDB" id="A0A1I0R5X9"/>
<gene>
    <name evidence="3" type="ORF">SAMN04488122_2311</name>
</gene>
<feature type="compositionally biased region" description="Pro residues" evidence="1">
    <location>
        <begin position="241"/>
        <end position="251"/>
    </location>
</feature>
<dbReference type="EMBL" id="FOJG01000001">
    <property type="protein sequence ID" value="SEW35786.1"/>
    <property type="molecule type" value="Genomic_DNA"/>
</dbReference>
<dbReference type="CDD" id="cd00146">
    <property type="entry name" value="PKD"/>
    <property type="match status" value="1"/>
</dbReference>
<dbReference type="PROSITE" id="PS50093">
    <property type="entry name" value="PKD"/>
    <property type="match status" value="1"/>
</dbReference>
<evidence type="ECO:0000313" key="4">
    <source>
        <dbReference type="Proteomes" id="UP000199310"/>
    </source>
</evidence>
<evidence type="ECO:0000259" key="2">
    <source>
        <dbReference type="PROSITE" id="PS50093"/>
    </source>
</evidence>
<feature type="domain" description="PKD" evidence="2">
    <location>
        <begin position="73"/>
        <end position="123"/>
    </location>
</feature>
<sequence length="351" mass="38682">MAPRKPENERKVNSFRPFGKIASHVDPMVLWTFLGLLLISGALLAFQLDGREDCSNTDIKLSHIQNTNSKAYAVGEVITFNAATTGSKQAAYSWEFGDSSAKATGKQVYHSFNKAGSYIITLSSGKCTWTKEVLVTMNTPSAAGNQPDIFPVIDGPAEAFAGRPVVFRNSTPSAKSWTWRLLQDNAEAHSGSSVSYTFSTPGERTLSLIINGDSSHMVLKHITVFAARPAAAPEIPEPAFNPAPLPAPVPETPVKKEEPRPSISDDEFKYMLTQVTLKQKTATDFAQYLCNNLSARVVLNTSDVDNFAHFCSRIYGKKKFKIERVNLAKDEKGCVKEILIMYDRKKFMGIF</sequence>